<feature type="signal peptide" evidence="1">
    <location>
        <begin position="1"/>
        <end position="20"/>
    </location>
</feature>
<organism evidence="2 3">
    <name type="scientific">Dokdonella immobilis</name>
    <dbReference type="NCBI Taxonomy" id="578942"/>
    <lineage>
        <taxon>Bacteria</taxon>
        <taxon>Pseudomonadati</taxon>
        <taxon>Pseudomonadota</taxon>
        <taxon>Gammaproteobacteria</taxon>
        <taxon>Lysobacterales</taxon>
        <taxon>Rhodanobacteraceae</taxon>
        <taxon>Dokdonella</taxon>
    </lineage>
</organism>
<dbReference type="OrthoDB" id="5292716at2"/>
<feature type="chain" id="PRO_5011441900" evidence="1">
    <location>
        <begin position="21"/>
        <end position="253"/>
    </location>
</feature>
<dbReference type="EMBL" id="FOVF01000002">
    <property type="protein sequence ID" value="SFN02628.1"/>
    <property type="molecule type" value="Genomic_DNA"/>
</dbReference>
<dbReference type="STRING" id="578942.SAMN05216289_102251"/>
<dbReference type="Pfam" id="PF04338">
    <property type="entry name" value="DUF481"/>
    <property type="match status" value="1"/>
</dbReference>
<evidence type="ECO:0000256" key="1">
    <source>
        <dbReference type="SAM" id="SignalP"/>
    </source>
</evidence>
<keyword evidence="1" id="KW-0732">Signal</keyword>
<protein>
    <submittedName>
        <fullName evidence="2">Putative salt-induced outer membrane protein</fullName>
    </submittedName>
</protein>
<dbReference type="RefSeq" id="WP_092404575.1">
    <property type="nucleotide sequence ID" value="NZ_FOVF01000002.1"/>
</dbReference>
<sequence length="253" mass="27919">MKNAVLASALLLAIPAMVHAEDGEWTGAGEVGFAATSGNTKSQNLNAKLAFKKEDAQWKHNFFLNALRSKGETDGDYKLTANRYEAGASSGYKFDERSYLVGAARYENDDFSPYSYQWVISLGYGYTIIKNQQTELSAEIGPGYRRLDKRPYTVTAGDPPVTTIIDPDVEGNVVGRGLITFKHKFNDVTSFENTSLIETGSNNTFLQNDASLAVSMNEKLALKLGYQIRHNSDVSPGKKKTDQLVTTNLVYKF</sequence>
<keyword evidence="3" id="KW-1185">Reference proteome</keyword>
<accession>A0A1I4VMU2</accession>
<proteinExistence type="predicted"/>
<dbReference type="InterPro" id="IPR036709">
    <property type="entry name" value="Autotransporte_beta_dom_sf"/>
</dbReference>
<evidence type="ECO:0000313" key="2">
    <source>
        <dbReference type="EMBL" id="SFN02628.1"/>
    </source>
</evidence>
<evidence type="ECO:0000313" key="3">
    <source>
        <dbReference type="Proteomes" id="UP000198575"/>
    </source>
</evidence>
<gene>
    <name evidence="2" type="ORF">SAMN05216289_102251</name>
</gene>
<dbReference type="Proteomes" id="UP000198575">
    <property type="component" value="Unassembled WGS sequence"/>
</dbReference>
<dbReference type="SUPFAM" id="SSF103515">
    <property type="entry name" value="Autotransporter"/>
    <property type="match status" value="1"/>
</dbReference>
<name>A0A1I4VMU2_9GAMM</name>
<reference evidence="2 3" key="1">
    <citation type="submission" date="2016-10" db="EMBL/GenBank/DDBJ databases">
        <authorList>
            <person name="de Groot N.N."/>
        </authorList>
    </citation>
    <scope>NUCLEOTIDE SEQUENCE [LARGE SCALE GENOMIC DNA]</scope>
    <source>
        <strain evidence="2 3">CGMCC 1.7659</strain>
    </source>
</reference>
<dbReference type="AlphaFoldDB" id="A0A1I4VMU2"/>
<dbReference type="InterPro" id="IPR007433">
    <property type="entry name" value="DUF481"/>
</dbReference>